<accession>A0A1I0WMS5</accession>
<proteinExistence type="predicted"/>
<dbReference type="SMART" id="SM00849">
    <property type="entry name" value="Lactamase_B"/>
    <property type="match status" value="1"/>
</dbReference>
<dbReference type="InterPro" id="IPR036866">
    <property type="entry name" value="RibonucZ/Hydroxyglut_hydro"/>
</dbReference>
<dbReference type="Gene3D" id="3.60.15.10">
    <property type="entry name" value="Ribonuclease Z/Hydroxyacylglutathione hydrolase-like"/>
    <property type="match status" value="1"/>
</dbReference>
<dbReference type="InterPro" id="IPR001279">
    <property type="entry name" value="Metallo-B-lactamas"/>
</dbReference>
<feature type="domain" description="Metallo-beta-lactamase" evidence="1">
    <location>
        <begin position="213"/>
        <end position="399"/>
    </location>
</feature>
<dbReference type="Pfam" id="PF00753">
    <property type="entry name" value="Lactamase_B"/>
    <property type="match status" value="1"/>
</dbReference>
<dbReference type="InterPro" id="IPR050698">
    <property type="entry name" value="MBL"/>
</dbReference>
<dbReference type="EMBL" id="FOJY01000004">
    <property type="protein sequence ID" value="SFA89303.1"/>
    <property type="molecule type" value="Genomic_DNA"/>
</dbReference>
<reference evidence="2 3" key="1">
    <citation type="submission" date="2016-10" db="EMBL/GenBank/DDBJ databases">
        <authorList>
            <person name="de Groot N.N."/>
        </authorList>
    </citation>
    <scope>NUCLEOTIDE SEQUENCE [LARGE SCALE GENOMIC DNA]</scope>
    <source>
        <strain evidence="2 3">DSM 5522</strain>
    </source>
</reference>
<dbReference type="OrthoDB" id="9803916at2"/>
<organism evidence="2 3">
    <name type="scientific">Acetitomaculum ruminis DSM 5522</name>
    <dbReference type="NCBI Taxonomy" id="1120918"/>
    <lineage>
        <taxon>Bacteria</taxon>
        <taxon>Bacillati</taxon>
        <taxon>Bacillota</taxon>
        <taxon>Clostridia</taxon>
        <taxon>Lachnospirales</taxon>
        <taxon>Lachnospiraceae</taxon>
        <taxon>Acetitomaculum</taxon>
    </lineage>
</organism>
<evidence type="ECO:0000259" key="1">
    <source>
        <dbReference type="SMART" id="SM00849"/>
    </source>
</evidence>
<dbReference type="InterPro" id="IPR011108">
    <property type="entry name" value="RMMBL"/>
</dbReference>
<evidence type="ECO:0000313" key="2">
    <source>
        <dbReference type="EMBL" id="SFA89303.1"/>
    </source>
</evidence>
<dbReference type="Proteomes" id="UP000198838">
    <property type="component" value="Unassembled WGS sequence"/>
</dbReference>
<dbReference type="SUPFAM" id="SSF56281">
    <property type="entry name" value="Metallo-hydrolase/oxidoreductase"/>
    <property type="match status" value="1"/>
</dbReference>
<sequence>MVVEDIEEIERKYFVDYDISDIPDMLCTYYENKEFELVYYLSERYRTDFFQCEFYLMMSMMELGLYKRAYKCYKKHEGDWFQSFKQFNIYWKHAAIYSLYFKDMEISDYYWDIFNEYFESKIVQVVELIYDGMSESIQNTELFKNLSKDYPLLNKVWDRGSQKELQGLSVKSEKWQYYTDYNFQISDGDEYGIELVYMENDLEIYSYKPKNVAASMHILRDKDCTIILDCGSEMSQGRVMNIPVRSILNRLNIQHVDFALVSHAHLDHYGSLSELKKTKVFMTEETGRIIKCVTNDVRFNNIQFVEAYSYLEFDDIWIQFIPNGHILGSVLFDINWKDKKRIIYTGDFSLSDQCTVRGLDLKDITKNKTKVDVLLMETTYGDKTDMLTLESYEKIFISLCEKYLKYGNKIFIPCFAVGRTQETAILLAETVRKGGYNIMIDGLSIKVTKLYKKIIDSKRDILNGRVNSCNGIRDIDGKIDNNDVILASSGMMQPGSTAAKYVERLLERENVCIMKVGYINESQGMLNVIKNRQYDEIHFEDISLSAHAGYLELIETVETINPDTVIYVHGRGIVMDEI</sequence>
<dbReference type="GO" id="GO:0016787">
    <property type="term" value="F:hydrolase activity"/>
    <property type="evidence" value="ECO:0007669"/>
    <property type="project" value="UniProtKB-KW"/>
</dbReference>
<dbReference type="GO" id="GO:0004521">
    <property type="term" value="F:RNA endonuclease activity"/>
    <property type="evidence" value="ECO:0007669"/>
    <property type="project" value="TreeGrafter"/>
</dbReference>
<dbReference type="PANTHER" id="PTHR11203:SF37">
    <property type="entry name" value="INTEGRATOR COMPLEX SUBUNIT 11"/>
    <property type="match status" value="1"/>
</dbReference>
<gene>
    <name evidence="2" type="ORF">SAMN05216249_104136</name>
</gene>
<keyword evidence="3" id="KW-1185">Reference proteome</keyword>
<dbReference type="PANTHER" id="PTHR11203">
    <property type="entry name" value="CLEAVAGE AND POLYADENYLATION SPECIFICITY FACTOR FAMILY MEMBER"/>
    <property type="match status" value="1"/>
</dbReference>
<protein>
    <submittedName>
        <fullName evidence="2">Putative mRNA 3-end processing factor</fullName>
    </submittedName>
</protein>
<dbReference type="RefSeq" id="WP_092870892.1">
    <property type="nucleotide sequence ID" value="NZ_FOJY01000004.1"/>
</dbReference>
<dbReference type="Gene3D" id="3.40.50.10890">
    <property type="match status" value="1"/>
</dbReference>
<dbReference type="Pfam" id="PF07521">
    <property type="entry name" value="RMMBL"/>
    <property type="match status" value="1"/>
</dbReference>
<dbReference type="AlphaFoldDB" id="A0A1I0WMS5"/>
<evidence type="ECO:0000313" key="3">
    <source>
        <dbReference type="Proteomes" id="UP000198838"/>
    </source>
</evidence>
<dbReference type="STRING" id="1120918.SAMN05216249_104136"/>
<name>A0A1I0WMS5_9FIRM</name>